<dbReference type="GO" id="GO:0046872">
    <property type="term" value="F:metal ion binding"/>
    <property type="evidence" value="ECO:0007669"/>
    <property type="project" value="UniProtKB-KW"/>
</dbReference>
<accession>A0AAV5E727</accession>
<evidence type="ECO:0000256" key="3">
    <source>
        <dbReference type="ARBA" id="ARBA00022617"/>
    </source>
</evidence>
<protein>
    <submittedName>
        <fullName evidence="9">Uncharacterized protein</fullName>
    </submittedName>
</protein>
<comment type="similarity">
    <text evidence="2">Belongs to the cytochrome P450 family.</text>
</comment>
<evidence type="ECO:0000256" key="2">
    <source>
        <dbReference type="ARBA" id="ARBA00010617"/>
    </source>
</evidence>
<dbReference type="GO" id="GO:0006629">
    <property type="term" value="P:lipid metabolic process"/>
    <property type="evidence" value="ECO:0007669"/>
    <property type="project" value="UniProtKB-ARBA"/>
</dbReference>
<keyword evidence="10" id="KW-1185">Reference proteome</keyword>
<evidence type="ECO:0000313" key="9">
    <source>
        <dbReference type="EMBL" id="GJN18311.1"/>
    </source>
</evidence>
<keyword evidence="8" id="KW-0472">Membrane</keyword>
<dbReference type="GO" id="GO:0004497">
    <property type="term" value="F:monooxygenase activity"/>
    <property type="evidence" value="ECO:0007669"/>
    <property type="project" value="UniProtKB-KW"/>
</dbReference>
<evidence type="ECO:0000256" key="5">
    <source>
        <dbReference type="ARBA" id="ARBA00023002"/>
    </source>
</evidence>
<evidence type="ECO:0000256" key="8">
    <source>
        <dbReference type="ARBA" id="ARBA00023136"/>
    </source>
</evidence>
<comment type="subcellular location">
    <subcellularLocation>
        <location evidence="1">Membrane</location>
    </subcellularLocation>
</comment>
<dbReference type="InterPro" id="IPR050665">
    <property type="entry name" value="Cytochrome_P450_Monooxygen"/>
</dbReference>
<evidence type="ECO:0000256" key="4">
    <source>
        <dbReference type="ARBA" id="ARBA00022723"/>
    </source>
</evidence>
<dbReference type="EMBL" id="BQKI01000073">
    <property type="protein sequence ID" value="GJN18311.1"/>
    <property type="molecule type" value="Genomic_DNA"/>
</dbReference>
<dbReference type="PANTHER" id="PTHR24282">
    <property type="entry name" value="CYTOCHROME P450 FAMILY MEMBER"/>
    <property type="match status" value="1"/>
</dbReference>
<dbReference type="Proteomes" id="UP001054889">
    <property type="component" value="Unassembled WGS sequence"/>
</dbReference>
<evidence type="ECO:0000313" key="10">
    <source>
        <dbReference type="Proteomes" id="UP001054889"/>
    </source>
</evidence>
<proteinExistence type="inferred from homology"/>
<sequence>MLPAFTACTSELISRWEDSMESAKAQEIDVWPELQDLTGDAISPRRSVLRLLPRVTILNGTRTRAGLTQGVRYPRRRETLATQVDQSHTTQLCGEKTPTSSGRERFAEGISKASKEGPAFFPWGARGFCIGQTFALLLKPR</sequence>
<name>A0AAV5E727_ELECO</name>
<keyword evidence="3" id="KW-0349">Heme</keyword>
<dbReference type="GO" id="GO:0016020">
    <property type="term" value="C:membrane"/>
    <property type="evidence" value="ECO:0007669"/>
    <property type="project" value="UniProtKB-SubCell"/>
</dbReference>
<keyword evidence="5" id="KW-0560">Oxidoreductase</keyword>
<reference evidence="9" key="2">
    <citation type="submission" date="2021-12" db="EMBL/GenBank/DDBJ databases">
        <title>Resequencing data analysis of finger millet.</title>
        <authorList>
            <person name="Hatakeyama M."/>
            <person name="Aluri S."/>
            <person name="Balachadran M.T."/>
            <person name="Sivarajan S.R."/>
            <person name="Poveda L."/>
            <person name="Shimizu-Inatsugi R."/>
            <person name="Schlapbach R."/>
            <person name="Sreeman S.M."/>
            <person name="Shimizu K.K."/>
        </authorList>
    </citation>
    <scope>NUCLEOTIDE SEQUENCE</scope>
</reference>
<dbReference type="AlphaFoldDB" id="A0AAV5E727"/>
<dbReference type="PANTHER" id="PTHR24282:SF127">
    <property type="entry name" value="CYTOCHROME P450 72A15"/>
    <property type="match status" value="1"/>
</dbReference>
<comment type="caution">
    <text evidence="9">The sequence shown here is derived from an EMBL/GenBank/DDBJ whole genome shotgun (WGS) entry which is preliminary data.</text>
</comment>
<organism evidence="9 10">
    <name type="scientific">Eleusine coracana subsp. coracana</name>
    <dbReference type="NCBI Taxonomy" id="191504"/>
    <lineage>
        <taxon>Eukaryota</taxon>
        <taxon>Viridiplantae</taxon>
        <taxon>Streptophyta</taxon>
        <taxon>Embryophyta</taxon>
        <taxon>Tracheophyta</taxon>
        <taxon>Spermatophyta</taxon>
        <taxon>Magnoliopsida</taxon>
        <taxon>Liliopsida</taxon>
        <taxon>Poales</taxon>
        <taxon>Poaceae</taxon>
        <taxon>PACMAD clade</taxon>
        <taxon>Chloridoideae</taxon>
        <taxon>Cynodonteae</taxon>
        <taxon>Eleusininae</taxon>
        <taxon>Eleusine</taxon>
    </lineage>
</organism>
<keyword evidence="6" id="KW-0408">Iron</keyword>
<reference evidence="9" key="1">
    <citation type="journal article" date="2018" name="DNA Res.">
        <title>Multiple hybrid de novo genome assembly of finger millet, an orphan allotetraploid crop.</title>
        <authorList>
            <person name="Hatakeyama M."/>
            <person name="Aluri S."/>
            <person name="Balachadran M.T."/>
            <person name="Sivarajan S.R."/>
            <person name="Patrignani A."/>
            <person name="Gruter S."/>
            <person name="Poveda L."/>
            <person name="Shimizu-Inatsugi R."/>
            <person name="Baeten J."/>
            <person name="Francoijs K.J."/>
            <person name="Nataraja K.N."/>
            <person name="Reddy Y.A.N."/>
            <person name="Phadnis S."/>
            <person name="Ravikumar R.L."/>
            <person name="Schlapbach R."/>
            <person name="Sreeman S.M."/>
            <person name="Shimizu K.K."/>
        </authorList>
    </citation>
    <scope>NUCLEOTIDE SEQUENCE</scope>
</reference>
<gene>
    <name evidence="9" type="primary">gb05459</name>
    <name evidence="9" type="ORF">PR202_gb05459</name>
</gene>
<evidence type="ECO:0000256" key="7">
    <source>
        <dbReference type="ARBA" id="ARBA00023033"/>
    </source>
</evidence>
<evidence type="ECO:0000256" key="1">
    <source>
        <dbReference type="ARBA" id="ARBA00004370"/>
    </source>
</evidence>
<keyword evidence="4" id="KW-0479">Metal-binding</keyword>
<keyword evidence="7" id="KW-0503">Monooxygenase</keyword>
<evidence type="ECO:0000256" key="6">
    <source>
        <dbReference type="ARBA" id="ARBA00023004"/>
    </source>
</evidence>